<dbReference type="InterPro" id="IPR003593">
    <property type="entry name" value="AAA+_ATPase"/>
</dbReference>
<dbReference type="GO" id="GO:0042626">
    <property type="term" value="F:ATPase-coupled transmembrane transporter activity"/>
    <property type="evidence" value="ECO:0007669"/>
    <property type="project" value="TreeGrafter"/>
</dbReference>
<dbReference type="InterPro" id="IPR050095">
    <property type="entry name" value="ECF_ABC_transporter_ATP-bd"/>
</dbReference>
<accession>A0A6J4KU86</accession>
<organism evidence="6">
    <name type="scientific">uncultured Friedmanniella sp</name>
    <dbReference type="NCBI Taxonomy" id="335381"/>
    <lineage>
        <taxon>Bacteria</taxon>
        <taxon>Bacillati</taxon>
        <taxon>Actinomycetota</taxon>
        <taxon>Actinomycetes</taxon>
        <taxon>Propionibacteriales</taxon>
        <taxon>Nocardioidaceae</taxon>
        <taxon>Friedmanniella</taxon>
        <taxon>environmental samples</taxon>
    </lineage>
</organism>
<dbReference type="InterPro" id="IPR027417">
    <property type="entry name" value="P-loop_NTPase"/>
</dbReference>
<evidence type="ECO:0000313" key="6">
    <source>
        <dbReference type="EMBL" id="CAA9313523.1"/>
    </source>
</evidence>
<dbReference type="SUPFAM" id="SSF52540">
    <property type="entry name" value="P-loop containing nucleoside triphosphate hydrolases"/>
    <property type="match status" value="2"/>
</dbReference>
<keyword evidence="4" id="KW-0067">ATP-binding</keyword>
<keyword evidence="2" id="KW-0813">Transport</keyword>
<evidence type="ECO:0000256" key="3">
    <source>
        <dbReference type="ARBA" id="ARBA00022741"/>
    </source>
</evidence>
<evidence type="ECO:0000256" key="4">
    <source>
        <dbReference type="ARBA" id="ARBA00022840"/>
    </source>
</evidence>
<dbReference type="Pfam" id="PF00005">
    <property type="entry name" value="ABC_tran"/>
    <property type="match status" value="2"/>
</dbReference>
<dbReference type="PROSITE" id="PS00211">
    <property type="entry name" value="ABC_TRANSPORTER_1"/>
    <property type="match status" value="2"/>
</dbReference>
<evidence type="ECO:0000256" key="2">
    <source>
        <dbReference type="ARBA" id="ARBA00022448"/>
    </source>
</evidence>
<gene>
    <name evidence="6" type="ORF">AVDCRST_MAG61-1895</name>
</gene>
<dbReference type="GO" id="GO:0016887">
    <property type="term" value="F:ATP hydrolysis activity"/>
    <property type="evidence" value="ECO:0007669"/>
    <property type="project" value="InterPro"/>
</dbReference>
<keyword evidence="3" id="KW-0547">Nucleotide-binding</keyword>
<evidence type="ECO:0000256" key="1">
    <source>
        <dbReference type="ARBA" id="ARBA00005417"/>
    </source>
</evidence>
<dbReference type="SMART" id="SM00382">
    <property type="entry name" value="AAA"/>
    <property type="match status" value="2"/>
</dbReference>
<proteinExistence type="inferred from homology"/>
<dbReference type="InterPro" id="IPR015856">
    <property type="entry name" value="ABC_transpr_CbiO/EcfA_su"/>
</dbReference>
<protein>
    <recommendedName>
        <fullName evidence="5">ABC transporter domain-containing protein</fullName>
    </recommendedName>
</protein>
<sequence>MVFARGDGLGPVDLTLARGESVLVLGPSGSGKSTLLRCLTGAVPHAVAATVTGSVEVCGVSVASSSVAALARHLGTVAQDPETGVCLPDVADEIAFPLENHRADPAGIAAAVDAALATVQAGALSERRTTELSGGELQRVALAAAIVTRPALLVLDEPTSMLDAPGVTAVRQAIDEAQRVTGAAVVLVEHRLDEYAGDHGVAGLPRRTLVLDRNGRVVADGPSPEVFARTAPDLLRSGCWLPLDAELQTLVGDPGGLDSGLVRTALLSMAAPPSAPPARLRPVGEPLALDHVTVAARGSSRSPRRSRRHPRPGILHDLTLRLNRGEVVALVGRNGSGKTTLLSCLAGLQPPASGVLSGPRAGLVFQHPEHQFTRSSVRQEIAFGLPAGHEEQVDGWLHRFDLAHLAEHSPFQLSGGQQRRLSLAAMLVHGRPFLLADEPGYGLDRHATITAMRALAAAAAEGRGILFSSHDLRTLCTYADRVLVLGSGRLVADTTPLALLHDQAVLDCAGLRLPRLLAWLRDVGMDEAGLRQVLRGLDAHALPEDETAARPVRVPA</sequence>
<dbReference type="InterPro" id="IPR003439">
    <property type="entry name" value="ABC_transporter-like_ATP-bd"/>
</dbReference>
<dbReference type="PANTHER" id="PTHR43553:SF19">
    <property type="entry name" value="HMP_THIAMINE IMPORT ATP-BINDING PROTEIN YKOD-RELATED"/>
    <property type="match status" value="1"/>
</dbReference>
<comment type="similarity">
    <text evidence="1">Belongs to the ABC transporter superfamily.</text>
</comment>
<dbReference type="AlphaFoldDB" id="A0A6J4KU86"/>
<reference evidence="6" key="1">
    <citation type="submission" date="2020-02" db="EMBL/GenBank/DDBJ databases">
        <authorList>
            <person name="Meier V. D."/>
        </authorList>
    </citation>
    <scope>NUCLEOTIDE SEQUENCE</scope>
    <source>
        <strain evidence="6">AVDCRST_MAG61</strain>
    </source>
</reference>
<dbReference type="EMBL" id="CADCTT010000247">
    <property type="protein sequence ID" value="CAA9313523.1"/>
    <property type="molecule type" value="Genomic_DNA"/>
</dbReference>
<dbReference type="Gene3D" id="3.40.50.300">
    <property type="entry name" value="P-loop containing nucleotide triphosphate hydrolases"/>
    <property type="match status" value="2"/>
</dbReference>
<feature type="domain" description="ABC transporter" evidence="5">
    <location>
        <begin position="2"/>
        <end position="239"/>
    </location>
</feature>
<dbReference type="GO" id="GO:0043190">
    <property type="term" value="C:ATP-binding cassette (ABC) transporter complex"/>
    <property type="evidence" value="ECO:0007669"/>
    <property type="project" value="TreeGrafter"/>
</dbReference>
<evidence type="ECO:0000259" key="5">
    <source>
        <dbReference type="PROSITE" id="PS50893"/>
    </source>
</evidence>
<feature type="domain" description="ABC transporter" evidence="5">
    <location>
        <begin position="287"/>
        <end position="512"/>
    </location>
</feature>
<dbReference type="GO" id="GO:0005524">
    <property type="term" value="F:ATP binding"/>
    <property type="evidence" value="ECO:0007669"/>
    <property type="project" value="UniProtKB-KW"/>
</dbReference>
<dbReference type="CDD" id="cd03225">
    <property type="entry name" value="ABC_cobalt_CbiO_domain1"/>
    <property type="match status" value="2"/>
</dbReference>
<name>A0A6J4KU86_9ACTN</name>
<dbReference type="PROSITE" id="PS50893">
    <property type="entry name" value="ABC_TRANSPORTER_2"/>
    <property type="match status" value="2"/>
</dbReference>
<dbReference type="PANTHER" id="PTHR43553">
    <property type="entry name" value="HEAVY METAL TRANSPORTER"/>
    <property type="match status" value="1"/>
</dbReference>
<dbReference type="InterPro" id="IPR017871">
    <property type="entry name" value="ABC_transporter-like_CS"/>
</dbReference>